<dbReference type="EMBL" id="JAWDGP010003905">
    <property type="protein sequence ID" value="KAK3769573.1"/>
    <property type="molecule type" value="Genomic_DNA"/>
</dbReference>
<reference evidence="1" key="1">
    <citation type="journal article" date="2023" name="G3 (Bethesda)">
        <title>A reference genome for the long-term kleptoplast-retaining sea slug Elysia crispata morphotype clarki.</title>
        <authorList>
            <person name="Eastman K.E."/>
            <person name="Pendleton A.L."/>
            <person name="Shaikh M.A."/>
            <person name="Suttiyut T."/>
            <person name="Ogas R."/>
            <person name="Tomko P."/>
            <person name="Gavelis G."/>
            <person name="Widhalm J.R."/>
            <person name="Wisecaver J.H."/>
        </authorList>
    </citation>
    <scope>NUCLEOTIDE SEQUENCE</scope>
    <source>
        <strain evidence="1">ECLA1</strain>
    </source>
</reference>
<proteinExistence type="predicted"/>
<sequence length="101" mass="11124">MPFSPPRYNCQQSIAFRYNSSDGCFWLPVISSRDLSRLVISGSSFRARPGKQSVRLVLLLQSIEFIAISDADAGKPRHVTLTKASVLSTGKPVQVKDGLKE</sequence>
<organism evidence="1 2">
    <name type="scientific">Elysia crispata</name>
    <name type="common">lettuce slug</name>
    <dbReference type="NCBI Taxonomy" id="231223"/>
    <lineage>
        <taxon>Eukaryota</taxon>
        <taxon>Metazoa</taxon>
        <taxon>Spiralia</taxon>
        <taxon>Lophotrochozoa</taxon>
        <taxon>Mollusca</taxon>
        <taxon>Gastropoda</taxon>
        <taxon>Heterobranchia</taxon>
        <taxon>Euthyneura</taxon>
        <taxon>Panpulmonata</taxon>
        <taxon>Sacoglossa</taxon>
        <taxon>Placobranchoidea</taxon>
        <taxon>Plakobranchidae</taxon>
        <taxon>Elysia</taxon>
    </lineage>
</organism>
<evidence type="ECO:0000313" key="1">
    <source>
        <dbReference type="EMBL" id="KAK3769573.1"/>
    </source>
</evidence>
<dbReference type="Proteomes" id="UP001283361">
    <property type="component" value="Unassembled WGS sequence"/>
</dbReference>
<dbReference type="AlphaFoldDB" id="A0AAE1DHF0"/>
<gene>
    <name evidence="1" type="ORF">RRG08_044768</name>
</gene>
<protein>
    <submittedName>
        <fullName evidence="1">Uncharacterized protein</fullName>
    </submittedName>
</protein>
<comment type="caution">
    <text evidence="1">The sequence shown here is derived from an EMBL/GenBank/DDBJ whole genome shotgun (WGS) entry which is preliminary data.</text>
</comment>
<accession>A0AAE1DHF0</accession>
<keyword evidence="2" id="KW-1185">Reference proteome</keyword>
<name>A0AAE1DHF0_9GAST</name>
<evidence type="ECO:0000313" key="2">
    <source>
        <dbReference type="Proteomes" id="UP001283361"/>
    </source>
</evidence>